<evidence type="ECO:0000256" key="1">
    <source>
        <dbReference type="ARBA" id="ARBA00010062"/>
    </source>
</evidence>
<sequence>MTESMRQRRRRLCLVASVCVALGGVTGIMVSPAAAQDATSVAIGFAGPLTGPSANYGKDLQLGIGLAIAEANAQKLVIGGKPVTFALLVQDDQGDPRVAVQAAQRLVDSNVVAVVGHFNSGTTIPASAVYHRAGIPHIVPAASNPSLTHQGFAFLYRPYGTDNTVADNAAAYGVRTLRAKRIAVVDDRTAYGQGLADEFEKAVKAQGGTLVDHEFTSDQAVDFRAIVTTLKARRADLVFFAGLGVQGSLFAKQARQVGFDGRLMAGATFANPAFLKLAGSAANGMLAFEQGAEIARTPGGQAFLERFCAMYHADPVGFAAFAYNAAWVAINGMRLANSTQPAVFGPAIGKLAFQGVLGKIAFDANGDLQDPKMTLYQAVDGRWQAVRVVTAP</sequence>
<evidence type="ECO:0000313" key="7">
    <source>
        <dbReference type="Proteomes" id="UP001082899"/>
    </source>
</evidence>
<evidence type="ECO:0000259" key="5">
    <source>
        <dbReference type="Pfam" id="PF13458"/>
    </source>
</evidence>
<evidence type="ECO:0000256" key="3">
    <source>
        <dbReference type="ARBA" id="ARBA00022729"/>
    </source>
</evidence>
<keyword evidence="3" id="KW-0732">Signal</keyword>
<dbReference type="SUPFAM" id="SSF53822">
    <property type="entry name" value="Periplasmic binding protein-like I"/>
    <property type="match status" value="1"/>
</dbReference>
<comment type="similarity">
    <text evidence="1">Belongs to the leucine-binding protein family.</text>
</comment>
<dbReference type="PANTHER" id="PTHR47151:SF2">
    <property type="entry name" value="AMINO ACID BINDING PROTEIN"/>
    <property type="match status" value="1"/>
</dbReference>
<evidence type="ECO:0000256" key="4">
    <source>
        <dbReference type="ARBA" id="ARBA00022970"/>
    </source>
</evidence>
<protein>
    <submittedName>
        <fullName evidence="6">Branched-chain amino acid ABC transporter substrate-binding protein</fullName>
    </submittedName>
</protein>
<dbReference type="PANTHER" id="PTHR47151">
    <property type="entry name" value="LEU/ILE/VAL-BINDING ABC TRANSPORTER SUBUNIT"/>
    <property type="match status" value="1"/>
</dbReference>
<reference evidence="6" key="1">
    <citation type="submission" date="2022-11" db="EMBL/GenBank/DDBJ databases">
        <title>Robbsia betulipollinis sp. nov., isolated from pollen of birch (Betula pendula).</title>
        <authorList>
            <person name="Shi H."/>
            <person name="Ambika Manirajan B."/>
            <person name="Ratering S."/>
            <person name="Geissler-Plaum R."/>
            <person name="Schnell S."/>
        </authorList>
    </citation>
    <scope>NUCLEOTIDE SEQUENCE</scope>
    <source>
        <strain evidence="6">Bb-Pol-6</strain>
    </source>
</reference>
<dbReference type="EMBL" id="JAPMXC010000001">
    <property type="protein sequence ID" value="MCY0387098.1"/>
    <property type="molecule type" value="Genomic_DNA"/>
</dbReference>
<evidence type="ECO:0000313" key="6">
    <source>
        <dbReference type="EMBL" id="MCY0387098.1"/>
    </source>
</evidence>
<dbReference type="InterPro" id="IPR028082">
    <property type="entry name" value="Peripla_BP_I"/>
</dbReference>
<dbReference type="InterPro" id="IPR028081">
    <property type="entry name" value="Leu-bd"/>
</dbReference>
<dbReference type="Proteomes" id="UP001082899">
    <property type="component" value="Unassembled WGS sequence"/>
</dbReference>
<keyword evidence="2" id="KW-0813">Transport</keyword>
<comment type="caution">
    <text evidence="6">The sequence shown here is derived from an EMBL/GenBank/DDBJ whole genome shotgun (WGS) entry which is preliminary data.</text>
</comment>
<keyword evidence="7" id="KW-1185">Reference proteome</keyword>
<dbReference type="Pfam" id="PF13458">
    <property type="entry name" value="Peripla_BP_6"/>
    <property type="match status" value="1"/>
</dbReference>
<gene>
    <name evidence="6" type="ORF">OVY01_07605</name>
</gene>
<name>A0ABT3ZKN6_9BURK</name>
<organism evidence="6 7">
    <name type="scientific">Robbsia betulipollinis</name>
    <dbReference type="NCBI Taxonomy" id="2981849"/>
    <lineage>
        <taxon>Bacteria</taxon>
        <taxon>Pseudomonadati</taxon>
        <taxon>Pseudomonadota</taxon>
        <taxon>Betaproteobacteria</taxon>
        <taxon>Burkholderiales</taxon>
        <taxon>Burkholderiaceae</taxon>
        <taxon>Robbsia</taxon>
    </lineage>
</organism>
<evidence type="ECO:0000256" key="2">
    <source>
        <dbReference type="ARBA" id="ARBA00022448"/>
    </source>
</evidence>
<dbReference type="RefSeq" id="WP_267846823.1">
    <property type="nucleotide sequence ID" value="NZ_JAPMXC010000001.1"/>
</dbReference>
<proteinExistence type="inferred from homology"/>
<dbReference type="Gene3D" id="3.40.50.2300">
    <property type="match status" value="2"/>
</dbReference>
<dbReference type="PRINTS" id="PR00337">
    <property type="entry name" value="LEUILEVALBP"/>
</dbReference>
<dbReference type="InterPro" id="IPR000709">
    <property type="entry name" value="Leu_Ile_Val-bd"/>
</dbReference>
<dbReference type="CDD" id="cd06342">
    <property type="entry name" value="PBP1_ABC_LIVBP-like"/>
    <property type="match status" value="1"/>
</dbReference>
<accession>A0ABT3ZKN6</accession>
<feature type="domain" description="Leucine-binding protein" evidence="5">
    <location>
        <begin position="41"/>
        <end position="381"/>
    </location>
</feature>
<keyword evidence="4" id="KW-0029">Amino-acid transport</keyword>